<dbReference type="EMBL" id="KZ293423">
    <property type="protein sequence ID" value="PBK71714.1"/>
    <property type="molecule type" value="Genomic_DNA"/>
</dbReference>
<keyword evidence="2" id="KW-1185">Reference proteome</keyword>
<organism evidence="1 2">
    <name type="scientific">Armillaria solidipes</name>
    <dbReference type="NCBI Taxonomy" id="1076256"/>
    <lineage>
        <taxon>Eukaryota</taxon>
        <taxon>Fungi</taxon>
        <taxon>Dikarya</taxon>
        <taxon>Basidiomycota</taxon>
        <taxon>Agaricomycotina</taxon>
        <taxon>Agaricomycetes</taxon>
        <taxon>Agaricomycetidae</taxon>
        <taxon>Agaricales</taxon>
        <taxon>Marasmiineae</taxon>
        <taxon>Physalacriaceae</taxon>
        <taxon>Armillaria</taxon>
    </lineage>
</organism>
<dbReference type="AlphaFoldDB" id="A0A2H3BRY2"/>
<name>A0A2H3BRY2_9AGAR</name>
<gene>
    <name evidence="1" type="ORF">ARMSODRAFT_954544</name>
</gene>
<evidence type="ECO:0000313" key="2">
    <source>
        <dbReference type="Proteomes" id="UP000218334"/>
    </source>
</evidence>
<dbReference type="Proteomes" id="UP000218334">
    <property type="component" value="Unassembled WGS sequence"/>
</dbReference>
<protein>
    <submittedName>
        <fullName evidence="1">Uncharacterized protein</fullName>
    </submittedName>
</protein>
<accession>A0A2H3BRY2</accession>
<sequence length="249" mass="28757">MPRTRNALQCFQTGTSSPTSTAPENHVRRVGYSARCVPILHRYPDGAETSLGFDFISRWLHEYRPGKEFRIVVSGGTCSVLLLRNRTSTRDIDIYCDDAIQLQDVLAAGRACPNSVHWPVNWINAEMVAYVLNNEGCERLFQNSVAQGIMMYSSANFKAYGADWRFQLVGKIRRAYDAYLDHEPSPKDLYDAVDILHILNVKDGRNQRSSEMKKWYYYGYRMGPREVEYINEAYWQKFGRIGIDEEDKK</sequence>
<evidence type="ECO:0000313" key="1">
    <source>
        <dbReference type="EMBL" id="PBK71714.1"/>
    </source>
</evidence>
<proteinExistence type="predicted"/>
<reference evidence="2" key="1">
    <citation type="journal article" date="2017" name="Nat. Ecol. Evol.">
        <title>Genome expansion and lineage-specific genetic innovations in the forest pathogenic fungi Armillaria.</title>
        <authorList>
            <person name="Sipos G."/>
            <person name="Prasanna A.N."/>
            <person name="Walter M.C."/>
            <person name="O'Connor E."/>
            <person name="Balint B."/>
            <person name="Krizsan K."/>
            <person name="Kiss B."/>
            <person name="Hess J."/>
            <person name="Varga T."/>
            <person name="Slot J."/>
            <person name="Riley R."/>
            <person name="Boka B."/>
            <person name="Rigling D."/>
            <person name="Barry K."/>
            <person name="Lee J."/>
            <person name="Mihaltcheva S."/>
            <person name="LaButti K."/>
            <person name="Lipzen A."/>
            <person name="Waldron R."/>
            <person name="Moloney N.M."/>
            <person name="Sperisen C."/>
            <person name="Kredics L."/>
            <person name="Vagvoelgyi C."/>
            <person name="Patrignani A."/>
            <person name="Fitzpatrick D."/>
            <person name="Nagy I."/>
            <person name="Doyle S."/>
            <person name="Anderson J.B."/>
            <person name="Grigoriev I.V."/>
            <person name="Gueldener U."/>
            <person name="Muensterkoetter M."/>
            <person name="Nagy L.G."/>
        </authorList>
    </citation>
    <scope>NUCLEOTIDE SEQUENCE [LARGE SCALE GENOMIC DNA]</scope>
    <source>
        <strain evidence="2">28-4</strain>
    </source>
</reference>
<dbReference type="STRING" id="1076256.A0A2H3BRY2"/>